<dbReference type="PANTHER" id="PTHR22938:SF0">
    <property type="entry name" value="E3 UBIQUITIN-PROTEIN LIGASE ZNF598"/>
    <property type="match status" value="1"/>
</dbReference>
<feature type="domain" description="C2H2-type" evidence="1">
    <location>
        <begin position="109"/>
        <end position="130"/>
    </location>
</feature>
<dbReference type="AlphaFoldDB" id="A0A183D187"/>
<organism evidence="2">
    <name type="scientific">Gongylonema pulchrum</name>
    <dbReference type="NCBI Taxonomy" id="637853"/>
    <lineage>
        <taxon>Eukaryota</taxon>
        <taxon>Metazoa</taxon>
        <taxon>Ecdysozoa</taxon>
        <taxon>Nematoda</taxon>
        <taxon>Chromadorea</taxon>
        <taxon>Rhabditida</taxon>
        <taxon>Spirurina</taxon>
        <taxon>Spiruromorpha</taxon>
        <taxon>Spiruroidea</taxon>
        <taxon>Gongylonematidae</taxon>
        <taxon>Gongylonema</taxon>
    </lineage>
</organism>
<proteinExistence type="predicted"/>
<accession>A0A183D187</accession>
<dbReference type="PANTHER" id="PTHR22938">
    <property type="entry name" value="ZINC FINGER PROTEIN 598"/>
    <property type="match status" value="1"/>
</dbReference>
<name>A0A183D187_9BILA</name>
<dbReference type="GO" id="GO:0043022">
    <property type="term" value="F:ribosome binding"/>
    <property type="evidence" value="ECO:0007669"/>
    <property type="project" value="TreeGrafter"/>
</dbReference>
<dbReference type="GO" id="GO:0061630">
    <property type="term" value="F:ubiquitin protein ligase activity"/>
    <property type="evidence" value="ECO:0007669"/>
    <property type="project" value="InterPro"/>
</dbReference>
<dbReference type="InterPro" id="IPR044288">
    <property type="entry name" value="ZNF598/HEL2"/>
</dbReference>
<protein>
    <submittedName>
        <fullName evidence="2">C2H2-type domain-containing protein</fullName>
    </submittedName>
</protein>
<dbReference type="GO" id="GO:0016567">
    <property type="term" value="P:protein ubiquitination"/>
    <property type="evidence" value="ECO:0007669"/>
    <property type="project" value="TreeGrafter"/>
</dbReference>
<evidence type="ECO:0000259" key="1">
    <source>
        <dbReference type="PROSITE" id="PS00028"/>
    </source>
</evidence>
<dbReference type="WBParaSite" id="GPUH_0000248301-mRNA-1">
    <property type="protein sequence ID" value="GPUH_0000248301-mRNA-1"/>
    <property type="gene ID" value="GPUH_0000248301"/>
</dbReference>
<evidence type="ECO:0000313" key="2">
    <source>
        <dbReference type="WBParaSite" id="GPUH_0000248301-mRNA-1"/>
    </source>
</evidence>
<dbReference type="InterPro" id="IPR013087">
    <property type="entry name" value="Znf_C2H2_type"/>
</dbReference>
<reference evidence="2" key="1">
    <citation type="submission" date="2016-06" db="UniProtKB">
        <authorList>
            <consortium name="WormBaseParasite"/>
        </authorList>
    </citation>
    <scope>IDENTIFICATION</scope>
</reference>
<sequence>LPQDYVQHSEAEKHKIKLADDYVARCYDNYLAHGCLMCERTKGEKRIFQTFPLLDQHMYMVHKFEFCSICVENLNLFTRERRFYSQRDLQIHLETGDPDDKSHKGHPQCLFCSERFLDDDFRYQHLRRIHFFCQICDADGKSNYFFA</sequence>
<dbReference type="GO" id="GO:0072344">
    <property type="term" value="P:rescue of stalled ribosome"/>
    <property type="evidence" value="ECO:0007669"/>
    <property type="project" value="InterPro"/>
</dbReference>
<dbReference type="PROSITE" id="PS00028">
    <property type="entry name" value="ZINC_FINGER_C2H2_1"/>
    <property type="match status" value="1"/>
</dbReference>